<feature type="domain" description="Late embryogenesis abundant protein LEA-2 subgroup" evidence="6">
    <location>
        <begin position="97"/>
        <end position="187"/>
    </location>
</feature>
<evidence type="ECO:0000256" key="5">
    <source>
        <dbReference type="SAM" id="Phobius"/>
    </source>
</evidence>
<dbReference type="GO" id="GO:0016020">
    <property type="term" value="C:membrane"/>
    <property type="evidence" value="ECO:0007669"/>
    <property type="project" value="UniProtKB-SubCell"/>
</dbReference>
<dbReference type="SUPFAM" id="SSF117070">
    <property type="entry name" value="LEA14-like"/>
    <property type="match status" value="1"/>
</dbReference>
<keyword evidence="4 5" id="KW-0472">Membrane</keyword>
<evidence type="ECO:0000256" key="1">
    <source>
        <dbReference type="ARBA" id="ARBA00004167"/>
    </source>
</evidence>
<dbReference type="PANTHER" id="PTHR31234">
    <property type="entry name" value="LATE EMBRYOGENESIS ABUNDANT (LEA) HYDROXYPROLINE-RICH GLYCOPROTEIN FAMILY"/>
    <property type="match status" value="1"/>
</dbReference>
<evidence type="ECO:0000313" key="7">
    <source>
        <dbReference type="EMBL" id="KAK4790430.1"/>
    </source>
</evidence>
<evidence type="ECO:0000256" key="4">
    <source>
        <dbReference type="ARBA" id="ARBA00023136"/>
    </source>
</evidence>
<dbReference type="AlphaFoldDB" id="A0AAN7R6W8"/>
<reference evidence="7 8" key="1">
    <citation type="journal article" date="2023" name="Hortic Res">
        <title>Pangenome of water caltrop reveals structural variations and asymmetric subgenome divergence after allopolyploidization.</title>
        <authorList>
            <person name="Zhang X."/>
            <person name="Chen Y."/>
            <person name="Wang L."/>
            <person name="Yuan Y."/>
            <person name="Fang M."/>
            <person name="Shi L."/>
            <person name="Lu R."/>
            <person name="Comes H.P."/>
            <person name="Ma Y."/>
            <person name="Chen Y."/>
            <person name="Huang G."/>
            <person name="Zhou Y."/>
            <person name="Zheng Z."/>
            <person name="Qiu Y."/>
        </authorList>
    </citation>
    <scope>NUCLEOTIDE SEQUENCE [LARGE SCALE GENOMIC DNA]</scope>
    <source>
        <strain evidence="7">F231</strain>
    </source>
</reference>
<dbReference type="InterPro" id="IPR044839">
    <property type="entry name" value="NDR1-like"/>
</dbReference>
<feature type="transmembrane region" description="Helical" evidence="5">
    <location>
        <begin position="44"/>
        <end position="63"/>
    </location>
</feature>
<keyword evidence="8" id="KW-1185">Reference proteome</keyword>
<proteinExistence type="predicted"/>
<name>A0AAN7R6W8_TRANT</name>
<evidence type="ECO:0000259" key="6">
    <source>
        <dbReference type="Pfam" id="PF03168"/>
    </source>
</evidence>
<evidence type="ECO:0000256" key="2">
    <source>
        <dbReference type="ARBA" id="ARBA00022692"/>
    </source>
</evidence>
<keyword evidence="3 5" id="KW-1133">Transmembrane helix</keyword>
<evidence type="ECO:0000313" key="8">
    <source>
        <dbReference type="Proteomes" id="UP001346149"/>
    </source>
</evidence>
<comment type="caution">
    <text evidence="7">The sequence shown here is derived from an EMBL/GenBank/DDBJ whole genome shotgun (WGS) entry which is preliminary data.</text>
</comment>
<protein>
    <recommendedName>
        <fullName evidence="6">Late embryogenesis abundant protein LEA-2 subgroup domain-containing protein</fullName>
    </recommendedName>
</protein>
<accession>A0AAN7R6W8</accession>
<sequence length="236" mass="26309">MKFSKQKQAVSLPLYQAFSSPISEDPNHALVSPLRFFSAVSPRLCTLCAASLLLLAGITYIAWPSEPDLEVMRVRLDWIRVRTSPRFLIDISLYLEVKIINGDVYSMDYRALDVAMGYRGRALGHVRSQHGHVRALGSSYVDAELELDGVEVLNDVVLLLEDLAKGTIPLDTVTEVDGRLGVLFFGFPLKAKLSCEILVNTNNQTIVRQDCYPDELSNKQTLEDSIAGEQHRASTR</sequence>
<dbReference type="EMBL" id="JAXQNO010000010">
    <property type="protein sequence ID" value="KAK4790430.1"/>
    <property type="molecule type" value="Genomic_DNA"/>
</dbReference>
<dbReference type="GO" id="GO:0098542">
    <property type="term" value="P:defense response to other organism"/>
    <property type="evidence" value="ECO:0007669"/>
    <property type="project" value="InterPro"/>
</dbReference>
<dbReference type="Pfam" id="PF03168">
    <property type="entry name" value="LEA_2"/>
    <property type="match status" value="1"/>
</dbReference>
<dbReference type="Proteomes" id="UP001346149">
    <property type="component" value="Unassembled WGS sequence"/>
</dbReference>
<comment type="subcellular location">
    <subcellularLocation>
        <location evidence="1">Membrane</location>
        <topology evidence="1">Single-pass membrane protein</topology>
    </subcellularLocation>
</comment>
<keyword evidence="2 5" id="KW-0812">Transmembrane</keyword>
<dbReference type="PANTHER" id="PTHR31234:SF69">
    <property type="entry name" value="EXPRESSED PROTEIN"/>
    <property type="match status" value="1"/>
</dbReference>
<gene>
    <name evidence="7" type="ORF">SAY86_017734</name>
</gene>
<organism evidence="7 8">
    <name type="scientific">Trapa natans</name>
    <name type="common">Water chestnut</name>
    <dbReference type="NCBI Taxonomy" id="22666"/>
    <lineage>
        <taxon>Eukaryota</taxon>
        <taxon>Viridiplantae</taxon>
        <taxon>Streptophyta</taxon>
        <taxon>Embryophyta</taxon>
        <taxon>Tracheophyta</taxon>
        <taxon>Spermatophyta</taxon>
        <taxon>Magnoliopsida</taxon>
        <taxon>eudicotyledons</taxon>
        <taxon>Gunneridae</taxon>
        <taxon>Pentapetalae</taxon>
        <taxon>rosids</taxon>
        <taxon>malvids</taxon>
        <taxon>Myrtales</taxon>
        <taxon>Lythraceae</taxon>
        <taxon>Trapa</taxon>
    </lineage>
</organism>
<dbReference type="InterPro" id="IPR004864">
    <property type="entry name" value="LEA_2"/>
</dbReference>
<evidence type="ECO:0000256" key="3">
    <source>
        <dbReference type="ARBA" id="ARBA00022989"/>
    </source>
</evidence>